<evidence type="ECO:0000313" key="3">
    <source>
        <dbReference type="Proteomes" id="UP000507222"/>
    </source>
</evidence>
<name>A0A6J5VL30_PRUAR</name>
<reference evidence="1 3" key="2">
    <citation type="submission" date="2020-05" db="EMBL/GenBank/DDBJ databases">
        <authorList>
            <person name="Campoy J."/>
            <person name="Schneeberger K."/>
            <person name="Spophaly S."/>
        </authorList>
    </citation>
    <scope>NUCLEOTIDE SEQUENCE [LARGE SCALE GENOMIC DNA]</scope>
    <source>
        <strain evidence="1">PruArmRojPasFocal</strain>
    </source>
</reference>
<evidence type="ECO:0000313" key="1">
    <source>
        <dbReference type="EMBL" id="CAB4289686.1"/>
    </source>
</evidence>
<gene>
    <name evidence="1" type="ORF">CURHAP_LOCUS49070</name>
    <name evidence="2" type="ORF">ORAREDHAP_LOCUS48442</name>
</gene>
<evidence type="ECO:0000313" key="2">
    <source>
        <dbReference type="EMBL" id="CAB4320051.1"/>
    </source>
</evidence>
<keyword evidence="4" id="KW-1185">Reference proteome</keyword>
<dbReference type="EMBL" id="CAEKKB010000008">
    <property type="protein sequence ID" value="CAB4320051.1"/>
    <property type="molecule type" value="Genomic_DNA"/>
</dbReference>
<sequence length="93" mass="10148">MSSLKEIREQHLFQDGALFRDSSTIGMSEGTTECSGATVEVNSRSDCGAVRVISKLRRVGIRWSRGLGHEAVCWSCADGHGAVRWEVSLGLRP</sequence>
<dbReference type="EMBL" id="CAEKDK010000008">
    <property type="protein sequence ID" value="CAB4289686.1"/>
    <property type="molecule type" value="Genomic_DNA"/>
</dbReference>
<protein>
    <submittedName>
        <fullName evidence="1">Uncharacterized protein</fullName>
    </submittedName>
</protein>
<reference evidence="4" key="1">
    <citation type="journal article" date="2020" name="Genome Biol.">
        <title>Gamete binning: chromosome-level and haplotype-resolved genome assembly enabled by high-throughput single-cell sequencing of gamete genomes.</title>
        <authorList>
            <person name="Campoy J.A."/>
            <person name="Sun H."/>
            <person name="Goel M."/>
            <person name="Jiao W.-B."/>
            <person name="Folz-Donahue K."/>
            <person name="Wang N."/>
            <person name="Rubio M."/>
            <person name="Liu C."/>
            <person name="Kukat C."/>
            <person name="Ruiz D."/>
            <person name="Huettel B."/>
            <person name="Schneeberger K."/>
        </authorList>
    </citation>
    <scope>NUCLEOTIDE SEQUENCE [LARGE SCALE GENOMIC DNA]</scope>
    <source>
        <strain evidence="4">cv. Rojo Pasion</strain>
    </source>
</reference>
<dbReference type="AlphaFoldDB" id="A0A6J5VL30"/>
<evidence type="ECO:0000313" key="4">
    <source>
        <dbReference type="Proteomes" id="UP000507245"/>
    </source>
</evidence>
<dbReference type="Proteomes" id="UP000507222">
    <property type="component" value="Unassembled WGS sequence"/>
</dbReference>
<accession>A0A6J5VL30</accession>
<organism evidence="1 3">
    <name type="scientific">Prunus armeniaca</name>
    <name type="common">Apricot</name>
    <name type="synonym">Armeniaca vulgaris</name>
    <dbReference type="NCBI Taxonomy" id="36596"/>
    <lineage>
        <taxon>Eukaryota</taxon>
        <taxon>Viridiplantae</taxon>
        <taxon>Streptophyta</taxon>
        <taxon>Embryophyta</taxon>
        <taxon>Tracheophyta</taxon>
        <taxon>Spermatophyta</taxon>
        <taxon>Magnoliopsida</taxon>
        <taxon>eudicotyledons</taxon>
        <taxon>Gunneridae</taxon>
        <taxon>Pentapetalae</taxon>
        <taxon>rosids</taxon>
        <taxon>fabids</taxon>
        <taxon>Rosales</taxon>
        <taxon>Rosaceae</taxon>
        <taxon>Amygdaloideae</taxon>
        <taxon>Amygdaleae</taxon>
        <taxon>Prunus</taxon>
    </lineage>
</organism>
<dbReference type="Proteomes" id="UP000507245">
    <property type="component" value="Unassembled WGS sequence"/>
</dbReference>
<proteinExistence type="predicted"/>